<dbReference type="AlphaFoldDB" id="A0A0X3P8T4"/>
<dbReference type="Pfam" id="PF24384">
    <property type="entry name" value="Ig_TMM62"/>
    <property type="match status" value="1"/>
</dbReference>
<feature type="non-terminal residue" evidence="3">
    <location>
        <position position="1"/>
    </location>
</feature>
<dbReference type="PANTHER" id="PTHR14795">
    <property type="entry name" value="HELICASE RELATED"/>
    <property type="match status" value="1"/>
</dbReference>
<evidence type="ECO:0000259" key="2">
    <source>
        <dbReference type="Pfam" id="PF24384"/>
    </source>
</evidence>
<evidence type="ECO:0000313" key="3">
    <source>
        <dbReference type="EMBL" id="JAP46307.1"/>
    </source>
</evidence>
<dbReference type="EMBL" id="GEEE01016918">
    <property type="protein sequence ID" value="JAP46307.1"/>
    <property type="molecule type" value="Transcribed_RNA"/>
</dbReference>
<organism evidence="3">
    <name type="scientific">Schistocephalus solidus</name>
    <name type="common">Tapeworm</name>
    <dbReference type="NCBI Taxonomy" id="70667"/>
    <lineage>
        <taxon>Eukaryota</taxon>
        <taxon>Metazoa</taxon>
        <taxon>Spiralia</taxon>
        <taxon>Lophotrochozoa</taxon>
        <taxon>Platyhelminthes</taxon>
        <taxon>Cestoda</taxon>
        <taxon>Eucestoda</taxon>
        <taxon>Diphyllobothriidea</taxon>
        <taxon>Diphyllobothriidae</taxon>
        <taxon>Schistocephalus</taxon>
    </lineage>
</organism>
<feature type="transmembrane region" description="Helical" evidence="1">
    <location>
        <begin position="489"/>
        <end position="508"/>
    </location>
</feature>
<dbReference type="Gene3D" id="3.60.21.10">
    <property type="match status" value="1"/>
</dbReference>
<keyword evidence="1 3" id="KW-0812">Transmembrane</keyword>
<feature type="transmembrane region" description="Helical" evidence="1">
    <location>
        <begin position="451"/>
        <end position="477"/>
    </location>
</feature>
<keyword evidence="1" id="KW-1133">Transmembrane helix</keyword>
<dbReference type="PANTHER" id="PTHR14795:SF0">
    <property type="entry name" value="TRANSMEMBRANE PROTEIN 62"/>
    <property type="match status" value="1"/>
</dbReference>
<dbReference type="SUPFAM" id="SSF56300">
    <property type="entry name" value="Metallo-dependent phosphatases"/>
    <property type="match status" value="1"/>
</dbReference>
<dbReference type="InterPro" id="IPR056229">
    <property type="entry name" value="Ig_TMM62"/>
</dbReference>
<name>A0A0X3P8T4_SCHSO</name>
<keyword evidence="1" id="KW-0472">Membrane</keyword>
<feature type="domain" description="TMEM62 Ig-like" evidence="2">
    <location>
        <begin position="252"/>
        <end position="371"/>
    </location>
</feature>
<feature type="transmembrane region" description="Helical" evidence="1">
    <location>
        <begin position="395"/>
        <end position="415"/>
    </location>
</feature>
<feature type="transmembrane region" description="Helical" evidence="1">
    <location>
        <begin position="528"/>
        <end position="553"/>
    </location>
</feature>
<sequence>ISKFSDSERSADLFKLCSDYIPVILPDIVMVSGDITDAKLQNRAGSMQFSEEWTVYNDIIRRSGVLNYTKWLDMRGNHDAFNVPSPEHAENYFRHYSVQGRNFPQSYMINHRKPYGTYTFVGLDACPSPGSKRPLNFFGVITTDLAQMLEVFSSKASASNQTFWFGHYPTSTIISPGFDLRGLMSKTTFAYFCGHLHTLRNAVPYMYALQPEGFFELELADWRDARFFRVVAVDNDLVSFLDVPMTGVDSEDWPLVLITNPKDAGFLLPNKEPTDLIQHSTHIRVLAWSKWPLKKIAISIDGHYQGDAQPASNPSPAVTVRSSPLFVLPWQPSYWAAQEPPAPESTHFIEAVCEDTKGNVRRVRQPFTLDGIPRWNFRGLQSFVLHSDHTTNLRLAFYLLWALPICVLGFGRLYGNSRFYGRISRDWRLLAELRELTQLDALFYSLACYQLYVLCGPIFMGSIVDSHFGIVFVFGLFVSNTFLPESFTYVFEIFQQCPLIYALIYVLARRVGEVKLHPPATRFCHLKISSLVLLIVWSAFQLAYCVLTVLLPYGWFTCLLSPGRLWLLPLAWALFIIAARRLK</sequence>
<proteinExistence type="predicted"/>
<feature type="transmembrane region" description="Helical" evidence="1">
    <location>
        <begin position="565"/>
        <end position="582"/>
    </location>
</feature>
<protein>
    <submittedName>
        <fullName evidence="3">Transmembrane protein 62</fullName>
    </submittedName>
</protein>
<evidence type="ECO:0000256" key="1">
    <source>
        <dbReference type="SAM" id="Phobius"/>
    </source>
</evidence>
<reference evidence="3" key="1">
    <citation type="submission" date="2016-01" db="EMBL/GenBank/DDBJ databases">
        <title>Reference transcriptome for the parasite Schistocephalus solidus: insights into the molecular evolution of parasitism.</title>
        <authorList>
            <person name="Hebert F.O."/>
            <person name="Grambauer S."/>
            <person name="Barber I."/>
            <person name="Landry C.R."/>
            <person name="Aubin-Horth N."/>
        </authorList>
    </citation>
    <scope>NUCLEOTIDE SEQUENCE</scope>
</reference>
<accession>A0A0X3P8T4</accession>
<gene>
    <name evidence="3" type="primary">TMM62</name>
    <name evidence="3" type="ORF">TR113956</name>
</gene>
<dbReference type="InterPro" id="IPR029052">
    <property type="entry name" value="Metallo-depent_PP-like"/>
</dbReference>